<proteinExistence type="predicted"/>
<dbReference type="InterPro" id="IPR003615">
    <property type="entry name" value="HNH_nuc"/>
</dbReference>
<gene>
    <name evidence="3" type="ORF">DFJ75_0111</name>
</gene>
<dbReference type="InterPro" id="IPR003870">
    <property type="entry name" value="DUF222"/>
</dbReference>
<evidence type="ECO:0000259" key="2">
    <source>
        <dbReference type="Pfam" id="PF02720"/>
    </source>
</evidence>
<reference evidence="3 4" key="1">
    <citation type="submission" date="2018-10" db="EMBL/GenBank/DDBJ databases">
        <title>Sequencing the genomes of 1000 actinobacteria strains.</title>
        <authorList>
            <person name="Klenk H.-P."/>
        </authorList>
    </citation>
    <scope>NUCLEOTIDE SEQUENCE [LARGE SCALE GENOMIC DNA]</scope>
    <source>
        <strain evidence="3 4">DSM 44343</strain>
    </source>
</reference>
<protein>
    <submittedName>
        <fullName evidence="3">Uncharacterized protein DUF222</fullName>
    </submittedName>
</protein>
<dbReference type="Pfam" id="PF02720">
    <property type="entry name" value="DUF222"/>
    <property type="match status" value="1"/>
</dbReference>
<name>A0A495JXM5_WILMA</name>
<feature type="compositionally biased region" description="Basic residues" evidence="1">
    <location>
        <begin position="561"/>
        <end position="580"/>
    </location>
</feature>
<feature type="region of interest" description="Disordered" evidence="1">
    <location>
        <begin position="542"/>
        <end position="593"/>
    </location>
</feature>
<dbReference type="AlphaFoldDB" id="A0A495JXM5"/>
<feature type="compositionally biased region" description="Basic and acidic residues" evidence="1">
    <location>
        <begin position="330"/>
        <end position="339"/>
    </location>
</feature>
<feature type="region of interest" description="Disordered" evidence="1">
    <location>
        <begin position="328"/>
        <end position="401"/>
    </location>
</feature>
<feature type="compositionally biased region" description="Basic and acidic residues" evidence="1">
    <location>
        <begin position="361"/>
        <end position="377"/>
    </location>
</feature>
<sequence>MFGGTRSEQERATRIVAAAVLRPNELLRNAESAVAGQAYLEWARYDAAAQLHRQLVEPHEDTAVALRALDPFAVCAARLAAAQQITQQGAEHHLSRALALRDRLPAVNEQLRQGRVAAHHIATIVSRTDLIDGSAFMADIDHEIAGHLQRTGSWSKNRMRDMVDATIFRRDPDLVRHDREDAKNKRGVWSNNIEHGMSAIDAVASAEETAMIMARLEKLAMSVCKADPRRKSDRMADALFAVVMAREFYCQCPNDPKHPCTADIRTAPTHEAVVSGIDVKIILHVIADQATVDGSADSPGYLDGHGVISADHVRDIATRPEVVARSMGNDYREVRRDESFAETAPTSHLDDPRSAAAPSFVRDREDPEQVSEEHTSSDGDLTQRTSYCRAPQSIPSVDVRGTRDAVEPPFVQAVPLPAVQPGDPYRPSAVADSYIRIRDCYCTWPGCDRKAWGADLDHTHEYNHNNPAAGGHTHPGHMKVLCRFHHLLKTYSDWLDDQYPDTRNGRTRLVFITPEGRTYRGPAWTGEDLFPVLARLVWDAGPVPRRRPSSQSPPFTDGRQKTRTAAKHARRQQERKRNRRRSQETDELAPPPF</sequence>
<feature type="domain" description="DUF222" evidence="2">
    <location>
        <begin position="62"/>
        <end position="319"/>
    </location>
</feature>
<dbReference type="CDD" id="cd00085">
    <property type="entry name" value="HNHc"/>
    <property type="match status" value="1"/>
</dbReference>
<comment type="caution">
    <text evidence="3">The sequence shown here is derived from an EMBL/GenBank/DDBJ whole genome shotgun (WGS) entry which is preliminary data.</text>
</comment>
<accession>A0A495JXM5</accession>
<dbReference type="RefSeq" id="WP_084248186.1">
    <property type="nucleotide sequence ID" value="NZ_CBCRXS010000001.1"/>
</dbReference>
<dbReference type="EMBL" id="RBKV01000001">
    <property type="protein sequence ID" value="RKR93328.1"/>
    <property type="molecule type" value="Genomic_DNA"/>
</dbReference>
<organism evidence="3 4">
    <name type="scientific">Williamsia marianensis</name>
    <dbReference type="NCBI Taxonomy" id="85044"/>
    <lineage>
        <taxon>Bacteria</taxon>
        <taxon>Bacillati</taxon>
        <taxon>Actinomycetota</taxon>
        <taxon>Actinomycetes</taxon>
        <taxon>Mycobacteriales</taxon>
        <taxon>Nocardiaceae</taxon>
        <taxon>Williamsia</taxon>
    </lineage>
</organism>
<evidence type="ECO:0000313" key="3">
    <source>
        <dbReference type="EMBL" id="RKR93328.1"/>
    </source>
</evidence>
<evidence type="ECO:0000313" key="4">
    <source>
        <dbReference type="Proteomes" id="UP000274762"/>
    </source>
</evidence>
<evidence type="ECO:0000256" key="1">
    <source>
        <dbReference type="SAM" id="MobiDB-lite"/>
    </source>
</evidence>
<dbReference type="OrthoDB" id="5244772at2"/>
<dbReference type="Proteomes" id="UP000274762">
    <property type="component" value="Unassembled WGS sequence"/>
</dbReference>